<gene>
    <name evidence="3" type="ORF">OFAG_00244</name>
</gene>
<dbReference type="Pfam" id="PF00582">
    <property type="entry name" value="Usp"/>
    <property type="match status" value="1"/>
</dbReference>
<dbReference type="HOGENOM" id="CLU_049301_11_0_4"/>
<evidence type="ECO:0000313" key="3">
    <source>
        <dbReference type="EMBL" id="EEO27091.1"/>
    </source>
</evidence>
<evidence type="ECO:0000313" key="4">
    <source>
        <dbReference type="Proteomes" id="UP000003973"/>
    </source>
</evidence>
<dbReference type="eggNOG" id="COG0589">
    <property type="taxonomic scope" value="Bacteria"/>
</dbReference>
<sequence>MFKKILIPTDGSALATQAALEGIDYAKKAGAEIVCVFAAGENQAAVFDFTHIRPETHWPTDEEYRQAVTDTSRAFMAPIREAAATAGVKFSEETYISRSPATSIVMAAEKNGCDLIFMASRGRSGWEKVLLGSVAARVMASSPIPVLVYKVKKEALPANYMDYTPLE</sequence>
<dbReference type="AlphaFoldDB" id="C3X1K5"/>
<comment type="similarity">
    <text evidence="1">Belongs to the universal stress protein A family.</text>
</comment>
<accession>C3X1K5</accession>
<organism evidence="3 4">
    <name type="scientific">Oxalobacter paraformigenes</name>
    <dbReference type="NCBI Taxonomy" id="556268"/>
    <lineage>
        <taxon>Bacteria</taxon>
        <taxon>Pseudomonadati</taxon>
        <taxon>Pseudomonadota</taxon>
        <taxon>Betaproteobacteria</taxon>
        <taxon>Burkholderiales</taxon>
        <taxon>Oxalobacteraceae</taxon>
        <taxon>Oxalobacter</taxon>
    </lineage>
</organism>
<dbReference type="SUPFAM" id="SSF52402">
    <property type="entry name" value="Adenine nucleotide alpha hydrolases-like"/>
    <property type="match status" value="1"/>
</dbReference>
<dbReference type="PRINTS" id="PR01438">
    <property type="entry name" value="UNVRSLSTRESS"/>
</dbReference>
<dbReference type="InterPro" id="IPR006016">
    <property type="entry name" value="UspA"/>
</dbReference>
<dbReference type="InterPro" id="IPR014729">
    <property type="entry name" value="Rossmann-like_a/b/a_fold"/>
</dbReference>
<dbReference type="Gene3D" id="3.40.50.620">
    <property type="entry name" value="HUPs"/>
    <property type="match status" value="1"/>
</dbReference>
<keyword evidence="4" id="KW-1185">Reference proteome</keyword>
<dbReference type="InterPro" id="IPR006015">
    <property type="entry name" value="Universal_stress_UspA"/>
</dbReference>
<dbReference type="PANTHER" id="PTHR46268:SF15">
    <property type="entry name" value="UNIVERSAL STRESS PROTEIN HP_0031"/>
    <property type="match status" value="1"/>
</dbReference>
<protein>
    <recommendedName>
        <fullName evidence="2">UspA domain-containing protein</fullName>
    </recommendedName>
</protein>
<evidence type="ECO:0000256" key="1">
    <source>
        <dbReference type="ARBA" id="ARBA00008791"/>
    </source>
</evidence>
<dbReference type="RefSeq" id="WP_005875904.1">
    <property type="nucleotide sequence ID" value="NZ_CABMNL010000001.1"/>
</dbReference>
<dbReference type="CDD" id="cd00293">
    <property type="entry name" value="USP-like"/>
    <property type="match status" value="1"/>
</dbReference>
<dbReference type="Proteomes" id="UP000003973">
    <property type="component" value="Unassembled WGS sequence"/>
</dbReference>
<evidence type="ECO:0000259" key="2">
    <source>
        <dbReference type="Pfam" id="PF00582"/>
    </source>
</evidence>
<name>C3X1K5_9BURK</name>
<dbReference type="PANTHER" id="PTHR46268">
    <property type="entry name" value="STRESS RESPONSE PROTEIN NHAX"/>
    <property type="match status" value="1"/>
</dbReference>
<comment type="caution">
    <text evidence="3">The sequence shown here is derived from an EMBL/GenBank/DDBJ whole genome shotgun (WGS) entry which is preliminary data.</text>
</comment>
<proteinExistence type="inferred from homology"/>
<feature type="domain" description="UspA" evidence="2">
    <location>
        <begin position="1"/>
        <end position="150"/>
    </location>
</feature>
<reference evidence="3" key="1">
    <citation type="submission" date="2011-10" db="EMBL/GenBank/DDBJ databases">
        <title>The Genome Sequence of Oxalobacter formigenes HOxBLS.</title>
        <authorList>
            <consortium name="The Broad Institute Genome Sequencing Platform"/>
            <person name="Earl A."/>
            <person name="Ward D."/>
            <person name="Feldgarden M."/>
            <person name="Gevers D."/>
            <person name="Allison M.J."/>
            <person name="Humphrey S."/>
            <person name="Young S.K."/>
            <person name="Zeng Q."/>
            <person name="Gargeya S."/>
            <person name="Fitzgerald M."/>
            <person name="Haas B."/>
            <person name="Abouelleil A."/>
            <person name="Alvarado L."/>
            <person name="Arachchi H.M."/>
            <person name="Berlin A."/>
            <person name="Brown A."/>
            <person name="Chapman S.B."/>
            <person name="Chen Z."/>
            <person name="Dunbar C."/>
            <person name="Freedman E."/>
            <person name="Gearin G."/>
            <person name="Goldberg J."/>
            <person name="Griggs A."/>
            <person name="Gujja S."/>
            <person name="Heiman D."/>
            <person name="Howarth C."/>
            <person name="Larson L."/>
            <person name="Lui A."/>
            <person name="MacDonald P.J.P."/>
            <person name="Montmayeur A."/>
            <person name="Murphy C."/>
            <person name="Neiman D."/>
            <person name="Pearson M."/>
            <person name="Priest M."/>
            <person name="Roberts A."/>
            <person name="Saif S."/>
            <person name="Shea T."/>
            <person name="Shenoy N."/>
            <person name="Sisk P."/>
            <person name="Stolte C."/>
            <person name="Sykes S."/>
            <person name="Wortman J."/>
            <person name="Nusbaum C."/>
            <person name="Birren B."/>
        </authorList>
    </citation>
    <scope>NUCLEOTIDE SEQUENCE [LARGE SCALE GENOMIC DNA]</scope>
    <source>
        <strain evidence="3">HOxBLS</strain>
    </source>
</reference>
<dbReference type="EMBL" id="ACDP02000029">
    <property type="protein sequence ID" value="EEO27091.1"/>
    <property type="molecule type" value="Genomic_DNA"/>
</dbReference>